<comment type="caution">
    <text evidence="2">The sequence shown here is derived from an EMBL/GenBank/DDBJ whole genome shotgun (WGS) entry which is preliminary data.</text>
</comment>
<evidence type="ECO:0000313" key="2">
    <source>
        <dbReference type="EMBL" id="EWS78488.1"/>
    </source>
</evidence>
<protein>
    <submittedName>
        <fullName evidence="2">Uncharacterized protein</fullName>
    </submittedName>
</protein>
<organism evidence="2 3">
    <name type="scientific">Xylella taiwanensis</name>
    <dbReference type="NCBI Taxonomy" id="1444770"/>
    <lineage>
        <taxon>Bacteria</taxon>
        <taxon>Pseudomonadati</taxon>
        <taxon>Pseudomonadota</taxon>
        <taxon>Gammaproteobacteria</taxon>
        <taxon>Lysobacterales</taxon>
        <taxon>Lysobacteraceae</taxon>
        <taxon>Xylella</taxon>
    </lineage>
</organism>
<accession>Z9JKJ0</accession>
<sequence length="75" mass="8508">MRSEKIATQATRVSMRQLHASEARKPNVGNWAVDANAVRKQWKPEWNETWQAARYATQQTWPCSLAEESHAGKAG</sequence>
<feature type="region of interest" description="Disordered" evidence="1">
    <location>
        <begin position="1"/>
        <end position="21"/>
    </location>
</feature>
<proteinExistence type="predicted"/>
<dbReference type="AlphaFoldDB" id="Z9JKJ0"/>
<feature type="compositionally biased region" description="Polar residues" evidence="1">
    <location>
        <begin position="1"/>
        <end position="14"/>
    </location>
</feature>
<evidence type="ECO:0000256" key="1">
    <source>
        <dbReference type="SAM" id="MobiDB-lite"/>
    </source>
</evidence>
<gene>
    <name evidence="2" type="ORF">AF72_05425</name>
</gene>
<name>Z9JKJ0_9GAMM</name>
<dbReference type="KEGG" id="xtw:AB672_02715"/>
<dbReference type="EMBL" id="JDSQ01000007">
    <property type="protein sequence ID" value="EWS78488.1"/>
    <property type="molecule type" value="Genomic_DNA"/>
</dbReference>
<dbReference type="Proteomes" id="UP000020406">
    <property type="component" value="Unassembled WGS sequence"/>
</dbReference>
<evidence type="ECO:0000313" key="3">
    <source>
        <dbReference type="Proteomes" id="UP000020406"/>
    </source>
</evidence>
<reference evidence="2 3" key="1">
    <citation type="journal article" date="2014" name="Genome Announc.">
        <title>Draft Genome Sequence of Xylella fastidiosa Pear Leaf Scorch Strain in Taiwan.</title>
        <authorList>
            <person name="Su C.C."/>
            <person name="Deng W.L."/>
            <person name="Jan F.J."/>
            <person name="Chang C.J."/>
            <person name="Huang H."/>
            <person name="Chen J."/>
        </authorList>
    </citation>
    <scope>NUCLEOTIDE SEQUENCE [LARGE SCALE GENOMIC DNA]</scope>
    <source>
        <strain evidence="2 3">PLS229</strain>
    </source>
</reference>
<dbReference type="STRING" id="1444770.AF72_05425"/>